<organism evidence="7 8">
    <name type="scientific">Cherax quadricarinatus</name>
    <name type="common">Australian red claw crayfish</name>
    <dbReference type="NCBI Taxonomy" id="27406"/>
    <lineage>
        <taxon>Eukaryota</taxon>
        <taxon>Metazoa</taxon>
        <taxon>Ecdysozoa</taxon>
        <taxon>Arthropoda</taxon>
        <taxon>Crustacea</taxon>
        <taxon>Multicrustacea</taxon>
        <taxon>Malacostraca</taxon>
        <taxon>Eumalacostraca</taxon>
        <taxon>Eucarida</taxon>
        <taxon>Decapoda</taxon>
        <taxon>Pleocyemata</taxon>
        <taxon>Astacidea</taxon>
        <taxon>Parastacoidea</taxon>
        <taxon>Parastacidae</taxon>
        <taxon>Cherax</taxon>
    </lineage>
</organism>
<keyword evidence="2" id="KW-0813">Transport</keyword>
<feature type="transmembrane region" description="Helical" evidence="6">
    <location>
        <begin position="57"/>
        <end position="78"/>
    </location>
</feature>
<dbReference type="InterPro" id="IPR051068">
    <property type="entry name" value="MFS_Domain-Containing_Protein"/>
</dbReference>
<evidence type="ECO:0000256" key="5">
    <source>
        <dbReference type="ARBA" id="ARBA00023136"/>
    </source>
</evidence>
<dbReference type="Proteomes" id="UP001445076">
    <property type="component" value="Unassembled WGS sequence"/>
</dbReference>
<evidence type="ECO:0000256" key="3">
    <source>
        <dbReference type="ARBA" id="ARBA00022692"/>
    </source>
</evidence>
<accession>A0AAW0XAE5</accession>
<evidence type="ECO:0000313" key="8">
    <source>
        <dbReference type="Proteomes" id="UP001445076"/>
    </source>
</evidence>
<keyword evidence="3 6" id="KW-0812">Transmembrane</keyword>
<feature type="non-terminal residue" evidence="7">
    <location>
        <position position="288"/>
    </location>
</feature>
<evidence type="ECO:0000313" key="7">
    <source>
        <dbReference type="EMBL" id="KAK8735029.1"/>
    </source>
</evidence>
<dbReference type="Pfam" id="PF07690">
    <property type="entry name" value="MFS_1"/>
    <property type="match status" value="1"/>
</dbReference>
<evidence type="ECO:0000256" key="2">
    <source>
        <dbReference type="ARBA" id="ARBA00022448"/>
    </source>
</evidence>
<evidence type="ECO:0008006" key="9">
    <source>
        <dbReference type="Google" id="ProtNLM"/>
    </source>
</evidence>
<dbReference type="GO" id="GO:0022857">
    <property type="term" value="F:transmembrane transporter activity"/>
    <property type="evidence" value="ECO:0007669"/>
    <property type="project" value="InterPro"/>
</dbReference>
<evidence type="ECO:0000256" key="6">
    <source>
        <dbReference type="SAM" id="Phobius"/>
    </source>
</evidence>
<protein>
    <recommendedName>
        <fullName evidence="9">Major facilitator superfamily (MFS) profile domain-containing protein</fullName>
    </recommendedName>
</protein>
<feature type="transmembrane region" description="Helical" evidence="6">
    <location>
        <begin position="214"/>
        <end position="238"/>
    </location>
</feature>
<dbReference type="InterPro" id="IPR036259">
    <property type="entry name" value="MFS_trans_sf"/>
</dbReference>
<feature type="transmembrane region" description="Helical" evidence="6">
    <location>
        <begin position="244"/>
        <end position="265"/>
    </location>
</feature>
<comment type="caution">
    <text evidence="7">The sequence shown here is derived from an EMBL/GenBank/DDBJ whole genome shotgun (WGS) entry which is preliminary data.</text>
</comment>
<keyword evidence="4 6" id="KW-1133">Transmembrane helix</keyword>
<keyword evidence="8" id="KW-1185">Reference proteome</keyword>
<keyword evidence="5 6" id="KW-0472">Membrane</keyword>
<dbReference type="EMBL" id="JARKIK010000049">
    <property type="protein sequence ID" value="KAK8735029.1"/>
    <property type="molecule type" value="Genomic_DNA"/>
</dbReference>
<gene>
    <name evidence="7" type="ORF">OTU49_005787</name>
</gene>
<feature type="transmembrane region" description="Helical" evidence="6">
    <location>
        <begin position="90"/>
        <end position="108"/>
    </location>
</feature>
<dbReference type="GO" id="GO:0012505">
    <property type="term" value="C:endomembrane system"/>
    <property type="evidence" value="ECO:0007669"/>
    <property type="project" value="UniProtKB-SubCell"/>
</dbReference>
<feature type="transmembrane region" description="Helical" evidence="6">
    <location>
        <begin position="181"/>
        <end position="202"/>
    </location>
</feature>
<proteinExistence type="predicted"/>
<sequence>MTSSNGPENQVKLPSPDYRPIAGILYARFAITFIAVLMEAILIPLVMDQYAWSENRAMVGMAIAVSVAGVLNIIMYFLSGVLSRKFDERLLALLLGLLPMMVGLFLFIPWGHGVIPMQHCDQVNVTDAVPSTTQTVQMQQLSQYQAGMLADDADDDEHCSEGCPPIQEWCYNTPQLPGIQLIIAFIIAIVGFPVAQGILLGIFSKILGPRPQGLWMGVVGTAGSISRIIGPIIVTYIYEEFGTRWCFGILSLINAVALVELALLYRRLIPMKLPNREINAYDGPASPE</sequence>
<evidence type="ECO:0000256" key="1">
    <source>
        <dbReference type="ARBA" id="ARBA00004127"/>
    </source>
</evidence>
<feature type="transmembrane region" description="Helical" evidence="6">
    <location>
        <begin position="21"/>
        <end position="45"/>
    </location>
</feature>
<dbReference type="PANTHER" id="PTHR23510">
    <property type="entry name" value="INNER MEMBRANE TRANSPORT PROTEIN YAJR"/>
    <property type="match status" value="1"/>
</dbReference>
<evidence type="ECO:0000256" key="4">
    <source>
        <dbReference type="ARBA" id="ARBA00022989"/>
    </source>
</evidence>
<dbReference type="AlphaFoldDB" id="A0AAW0XAE5"/>
<comment type="subcellular location">
    <subcellularLocation>
        <location evidence="1">Endomembrane system</location>
        <topology evidence="1">Multi-pass membrane protein</topology>
    </subcellularLocation>
</comment>
<dbReference type="Gene3D" id="1.20.1250.20">
    <property type="entry name" value="MFS general substrate transporter like domains"/>
    <property type="match status" value="1"/>
</dbReference>
<dbReference type="PANTHER" id="PTHR23510:SF3">
    <property type="entry name" value="MAJOR FACILITATOR SUPERFAMILY DOMAIN-CONTAINING PROTEIN 8"/>
    <property type="match status" value="1"/>
</dbReference>
<dbReference type="InterPro" id="IPR011701">
    <property type="entry name" value="MFS"/>
</dbReference>
<dbReference type="SUPFAM" id="SSF103473">
    <property type="entry name" value="MFS general substrate transporter"/>
    <property type="match status" value="1"/>
</dbReference>
<reference evidence="7 8" key="1">
    <citation type="journal article" date="2024" name="BMC Genomics">
        <title>Genome assembly of redclaw crayfish (Cherax quadricarinatus) provides insights into its immune adaptation and hypoxia tolerance.</title>
        <authorList>
            <person name="Liu Z."/>
            <person name="Zheng J."/>
            <person name="Li H."/>
            <person name="Fang K."/>
            <person name="Wang S."/>
            <person name="He J."/>
            <person name="Zhou D."/>
            <person name="Weng S."/>
            <person name="Chi M."/>
            <person name="Gu Z."/>
            <person name="He J."/>
            <person name="Li F."/>
            <person name="Wang M."/>
        </authorList>
    </citation>
    <scope>NUCLEOTIDE SEQUENCE [LARGE SCALE GENOMIC DNA]</scope>
    <source>
        <strain evidence="7">ZL_2023a</strain>
    </source>
</reference>
<name>A0AAW0XAE5_CHEQU</name>
<dbReference type="GO" id="GO:0005765">
    <property type="term" value="C:lysosomal membrane"/>
    <property type="evidence" value="ECO:0007669"/>
    <property type="project" value="TreeGrafter"/>
</dbReference>